<evidence type="ECO:0000256" key="7">
    <source>
        <dbReference type="ARBA" id="ARBA00022679"/>
    </source>
</evidence>
<keyword evidence="10" id="KW-0418">Kinase</keyword>
<keyword evidence="4" id="KW-1003">Cell membrane</keyword>
<organism evidence="18 19">
    <name type="scientific">Metapseudomonas resinovorans NBRC 106553</name>
    <dbReference type="NCBI Taxonomy" id="1245471"/>
    <lineage>
        <taxon>Bacteria</taxon>
        <taxon>Pseudomonadati</taxon>
        <taxon>Pseudomonadota</taxon>
        <taxon>Gammaproteobacteria</taxon>
        <taxon>Pseudomonadales</taxon>
        <taxon>Pseudomonadaceae</taxon>
        <taxon>Metapseudomonas</taxon>
    </lineage>
</organism>
<feature type="transmembrane region" description="Helical" evidence="15">
    <location>
        <begin position="65"/>
        <end position="83"/>
    </location>
</feature>
<comment type="catalytic activity">
    <reaction evidence="1">
        <text>ATP + protein L-histidine = ADP + protein N-phospho-L-histidine.</text>
        <dbReference type="EC" id="2.7.13.3"/>
    </reaction>
</comment>
<accession>S6AQD3</accession>
<dbReference type="SUPFAM" id="SSF158472">
    <property type="entry name" value="HAMP domain-like"/>
    <property type="match status" value="1"/>
</dbReference>
<dbReference type="InterPro" id="IPR005467">
    <property type="entry name" value="His_kinase_dom"/>
</dbReference>
<protein>
    <recommendedName>
        <fullName evidence="3">histidine kinase</fullName>
        <ecNumber evidence="3">2.7.13.3</ecNumber>
    </recommendedName>
</protein>
<dbReference type="GO" id="GO:0005886">
    <property type="term" value="C:plasma membrane"/>
    <property type="evidence" value="ECO:0007669"/>
    <property type="project" value="UniProtKB-SubCell"/>
</dbReference>
<proteinExistence type="predicted"/>
<evidence type="ECO:0000259" key="17">
    <source>
        <dbReference type="PROSITE" id="PS50885"/>
    </source>
</evidence>
<dbReference type="KEGG" id="pre:PCA10_22310"/>
<dbReference type="SMART" id="SM00387">
    <property type="entry name" value="HATPase_c"/>
    <property type="match status" value="1"/>
</dbReference>
<dbReference type="SUPFAM" id="SSF101447">
    <property type="entry name" value="Formin homology 2 domain (FH2 domain)"/>
    <property type="match status" value="1"/>
</dbReference>
<keyword evidence="5" id="KW-0997">Cell inner membrane</keyword>
<dbReference type="Pfam" id="PF02518">
    <property type="entry name" value="HATPase_c"/>
    <property type="match status" value="1"/>
</dbReference>
<dbReference type="InterPro" id="IPR003594">
    <property type="entry name" value="HATPase_dom"/>
</dbReference>
<keyword evidence="13" id="KW-0902">Two-component regulatory system</keyword>
<keyword evidence="9" id="KW-0547">Nucleotide-binding</keyword>
<keyword evidence="11" id="KW-0067">ATP-binding</keyword>
<dbReference type="PROSITE" id="PS50109">
    <property type="entry name" value="HIS_KIN"/>
    <property type="match status" value="1"/>
</dbReference>
<evidence type="ECO:0000256" key="4">
    <source>
        <dbReference type="ARBA" id="ARBA00022475"/>
    </source>
</evidence>
<evidence type="ECO:0000313" key="19">
    <source>
        <dbReference type="Proteomes" id="UP000015503"/>
    </source>
</evidence>
<evidence type="ECO:0000256" key="6">
    <source>
        <dbReference type="ARBA" id="ARBA00022553"/>
    </source>
</evidence>
<dbReference type="Pfam" id="PF00672">
    <property type="entry name" value="HAMP"/>
    <property type="match status" value="1"/>
</dbReference>
<reference evidence="18 19" key="1">
    <citation type="journal article" date="2013" name="Genome Announc.">
        <title>Complete Genome Sequence of the Carbazole Degrader Pseudomonas resinovorans Strain CA10 (NBRC 106553).</title>
        <authorList>
            <person name="Shintani M."/>
            <person name="Hosoyama A."/>
            <person name="Ohji S."/>
            <person name="Tsuchikane K."/>
            <person name="Takarada H."/>
            <person name="Yamazoe A."/>
            <person name="Fujita N."/>
            <person name="Nojiri H."/>
        </authorList>
    </citation>
    <scope>NUCLEOTIDE SEQUENCE [LARGE SCALE GENOMIC DNA]</scope>
    <source>
        <strain evidence="18 19">NBRC 106553</strain>
    </source>
</reference>
<dbReference type="InterPro" id="IPR050980">
    <property type="entry name" value="2C_sensor_his_kinase"/>
</dbReference>
<dbReference type="InterPro" id="IPR004358">
    <property type="entry name" value="Sig_transdc_His_kin-like_C"/>
</dbReference>
<dbReference type="EC" id="2.7.13.3" evidence="3"/>
<dbReference type="PROSITE" id="PS50885">
    <property type="entry name" value="HAMP"/>
    <property type="match status" value="1"/>
</dbReference>
<evidence type="ECO:0000259" key="16">
    <source>
        <dbReference type="PROSITE" id="PS50109"/>
    </source>
</evidence>
<evidence type="ECO:0000256" key="9">
    <source>
        <dbReference type="ARBA" id="ARBA00022741"/>
    </source>
</evidence>
<dbReference type="STRING" id="1245471.PCA10_22310"/>
<dbReference type="CDD" id="cd00075">
    <property type="entry name" value="HATPase"/>
    <property type="match status" value="1"/>
</dbReference>
<feature type="transmembrane region" description="Helical" evidence="15">
    <location>
        <begin position="7"/>
        <end position="30"/>
    </location>
</feature>
<sequence length="341" mass="37606">MRQADTLFARLFGIFLLAIVIAHLLAFIWFRHYGGPPPPPPPPPPSGQAFAGPPPPPPPRFGGPWVLLAFQCITLVAAAWLGARWLARPIQRLSEAAERLSDDLESPALEERGPQEVRQAAHAFNRMQERIRAQVAQRSRMLAAVSHDLRTPLARMRLRVEQVEDQALHGRLSQDLGEMSGMLNATLNYFNEQRAHEELQWFDLQALVESLAEDALDHGVEVTVSGHCAPLRAQPLAMRSSIANLVDNAQRYAGHAHIHLEDSPTQVIVEVRDQGPGIPEAMLDAVFEPFYRLEGSRNRNSGGIGLGLTIAREAARRQGGDLQLLAPEGGGLLARLTLPRR</sequence>
<dbReference type="eggNOG" id="COG2205">
    <property type="taxonomic scope" value="Bacteria"/>
</dbReference>
<dbReference type="HOGENOM" id="CLU_000445_89_27_6"/>
<dbReference type="CDD" id="cd06225">
    <property type="entry name" value="HAMP"/>
    <property type="match status" value="1"/>
</dbReference>
<evidence type="ECO:0000256" key="1">
    <source>
        <dbReference type="ARBA" id="ARBA00000085"/>
    </source>
</evidence>
<dbReference type="SMART" id="SM00304">
    <property type="entry name" value="HAMP"/>
    <property type="match status" value="1"/>
</dbReference>
<dbReference type="SUPFAM" id="SSF47384">
    <property type="entry name" value="Homodimeric domain of signal transducing histidine kinase"/>
    <property type="match status" value="1"/>
</dbReference>
<evidence type="ECO:0000256" key="10">
    <source>
        <dbReference type="ARBA" id="ARBA00022777"/>
    </source>
</evidence>
<feature type="domain" description="HAMP" evidence="17">
    <location>
        <begin position="84"/>
        <end position="136"/>
    </location>
</feature>
<gene>
    <name evidence="18" type="ORF">PCA10_22310</name>
</gene>
<keyword evidence="7" id="KW-0808">Transferase</keyword>
<dbReference type="InterPro" id="IPR036097">
    <property type="entry name" value="HisK_dim/P_sf"/>
</dbReference>
<dbReference type="GO" id="GO:0000155">
    <property type="term" value="F:phosphorelay sensor kinase activity"/>
    <property type="evidence" value="ECO:0007669"/>
    <property type="project" value="InterPro"/>
</dbReference>
<evidence type="ECO:0000256" key="11">
    <source>
        <dbReference type="ARBA" id="ARBA00022840"/>
    </source>
</evidence>
<dbReference type="PANTHER" id="PTHR44936">
    <property type="entry name" value="SENSOR PROTEIN CREC"/>
    <property type="match status" value="1"/>
</dbReference>
<dbReference type="SMART" id="SM00388">
    <property type="entry name" value="HisKA"/>
    <property type="match status" value="1"/>
</dbReference>
<dbReference type="InterPro" id="IPR003661">
    <property type="entry name" value="HisK_dim/P_dom"/>
</dbReference>
<dbReference type="PANTHER" id="PTHR44936:SF5">
    <property type="entry name" value="SENSOR HISTIDINE KINASE ENVZ"/>
    <property type="match status" value="1"/>
</dbReference>
<dbReference type="Proteomes" id="UP000015503">
    <property type="component" value="Chromosome"/>
</dbReference>
<dbReference type="SUPFAM" id="SSF55874">
    <property type="entry name" value="ATPase domain of HSP90 chaperone/DNA topoisomerase II/histidine kinase"/>
    <property type="match status" value="1"/>
</dbReference>
<keyword evidence="6" id="KW-0597">Phosphoprotein</keyword>
<evidence type="ECO:0000256" key="14">
    <source>
        <dbReference type="ARBA" id="ARBA00023136"/>
    </source>
</evidence>
<keyword evidence="19" id="KW-1185">Reference proteome</keyword>
<dbReference type="InterPro" id="IPR036890">
    <property type="entry name" value="HATPase_C_sf"/>
</dbReference>
<dbReference type="AlphaFoldDB" id="S6AQD3"/>
<evidence type="ECO:0000256" key="15">
    <source>
        <dbReference type="SAM" id="Phobius"/>
    </source>
</evidence>
<evidence type="ECO:0000256" key="13">
    <source>
        <dbReference type="ARBA" id="ARBA00023012"/>
    </source>
</evidence>
<evidence type="ECO:0000256" key="8">
    <source>
        <dbReference type="ARBA" id="ARBA00022692"/>
    </source>
</evidence>
<dbReference type="GO" id="GO:0005524">
    <property type="term" value="F:ATP binding"/>
    <property type="evidence" value="ECO:0007669"/>
    <property type="project" value="UniProtKB-KW"/>
</dbReference>
<dbReference type="PRINTS" id="PR00344">
    <property type="entry name" value="BCTRLSENSOR"/>
</dbReference>
<keyword evidence="8 15" id="KW-0812">Transmembrane</keyword>
<dbReference type="EMBL" id="AP013068">
    <property type="protein sequence ID" value="BAN47963.1"/>
    <property type="molecule type" value="Genomic_DNA"/>
</dbReference>
<evidence type="ECO:0000256" key="3">
    <source>
        <dbReference type="ARBA" id="ARBA00012438"/>
    </source>
</evidence>
<evidence type="ECO:0000256" key="2">
    <source>
        <dbReference type="ARBA" id="ARBA00004429"/>
    </source>
</evidence>
<name>S6AQD3_METRE</name>
<dbReference type="InterPro" id="IPR003660">
    <property type="entry name" value="HAMP_dom"/>
</dbReference>
<feature type="domain" description="Histidine kinase" evidence="16">
    <location>
        <begin position="144"/>
        <end position="341"/>
    </location>
</feature>
<evidence type="ECO:0000256" key="5">
    <source>
        <dbReference type="ARBA" id="ARBA00022519"/>
    </source>
</evidence>
<keyword evidence="12 15" id="KW-1133">Transmembrane helix</keyword>
<dbReference type="PATRIC" id="fig|1245471.3.peg.2248"/>
<evidence type="ECO:0000256" key="12">
    <source>
        <dbReference type="ARBA" id="ARBA00022989"/>
    </source>
</evidence>
<dbReference type="Pfam" id="PF00512">
    <property type="entry name" value="HisKA"/>
    <property type="match status" value="1"/>
</dbReference>
<dbReference type="Gene3D" id="1.10.287.130">
    <property type="match status" value="1"/>
</dbReference>
<keyword evidence="14 15" id="KW-0472">Membrane</keyword>
<evidence type="ECO:0000313" key="18">
    <source>
        <dbReference type="EMBL" id="BAN47963.1"/>
    </source>
</evidence>
<dbReference type="Gene3D" id="3.30.565.10">
    <property type="entry name" value="Histidine kinase-like ATPase, C-terminal domain"/>
    <property type="match status" value="1"/>
</dbReference>
<dbReference type="CDD" id="cd00082">
    <property type="entry name" value="HisKA"/>
    <property type="match status" value="1"/>
</dbReference>
<comment type="subcellular location">
    <subcellularLocation>
        <location evidence="2">Cell inner membrane</location>
        <topology evidence="2">Multi-pass membrane protein</topology>
    </subcellularLocation>
</comment>